<reference evidence="10 11" key="1">
    <citation type="submission" date="2020-08" db="EMBL/GenBank/DDBJ databases">
        <title>Genome public.</title>
        <authorList>
            <person name="Liu C."/>
            <person name="Sun Q."/>
        </authorList>
    </citation>
    <scope>NUCLEOTIDE SEQUENCE [LARGE SCALE GENOMIC DNA]</scope>
    <source>
        <strain evidence="10 11">NSJ-79</strain>
    </source>
</reference>
<feature type="transmembrane region" description="Helical" evidence="8">
    <location>
        <begin position="137"/>
        <end position="159"/>
    </location>
</feature>
<protein>
    <submittedName>
        <fullName evidence="10">MFS transporter</fullName>
    </submittedName>
</protein>
<keyword evidence="5 8" id="KW-0812">Transmembrane</keyword>
<keyword evidence="4" id="KW-1003">Cell membrane</keyword>
<evidence type="ECO:0000256" key="1">
    <source>
        <dbReference type="ARBA" id="ARBA00004651"/>
    </source>
</evidence>
<feature type="transmembrane region" description="Helical" evidence="8">
    <location>
        <begin position="214"/>
        <end position="240"/>
    </location>
</feature>
<keyword evidence="3" id="KW-0813">Transport</keyword>
<feature type="transmembrane region" description="Helical" evidence="8">
    <location>
        <begin position="373"/>
        <end position="393"/>
    </location>
</feature>
<dbReference type="Pfam" id="PF07690">
    <property type="entry name" value="MFS_1"/>
    <property type="match status" value="1"/>
</dbReference>
<dbReference type="PROSITE" id="PS50850">
    <property type="entry name" value="MFS"/>
    <property type="match status" value="1"/>
</dbReference>
<comment type="subcellular location">
    <subcellularLocation>
        <location evidence="1">Cell membrane</location>
        <topology evidence="1">Multi-pass membrane protein</topology>
    </subcellularLocation>
</comment>
<evidence type="ECO:0000256" key="4">
    <source>
        <dbReference type="ARBA" id="ARBA00022475"/>
    </source>
</evidence>
<evidence type="ECO:0000256" key="5">
    <source>
        <dbReference type="ARBA" id="ARBA00022692"/>
    </source>
</evidence>
<name>A0ABR7DS10_9BACT</name>
<feature type="transmembrane region" description="Helical" evidence="8">
    <location>
        <begin position="171"/>
        <end position="193"/>
    </location>
</feature>
<keyword evidence="6 8" id="KW-1133">Transmembrane helix</keyword>
<proteinExistence type="inferred from homology"/>
<evidence type="ECO:0000313" key="11">
    <source>
        <dbReference type="Proteomes" id="UP000651475"/>
    </source>
</evidence>
<feature type="transmembrane region" description="Helical" evidence="8">
    <location>
        <begin position="108"/>
        <end position="130"/>
    </location>
</feature>
<dbReference type="InterPro" id="IPR020846">
    <property type="entry name" value="MFS_dom"/>
</dbReference>
<evidence type="ECO:0000256" key="7">
    <source>
        <dbReference type="ARBA" id="ARBA00023136"/>
    </source>
</evidence>
<dbReference type="PANTHER" id="PTHR43271:SF1">
    <property type="entry name" value="INNER MEMBRANE TRANSPORT PROTEIN YNFM"/>
    <property type="match status" value="1"/>
</dbReference>
<evidence type="ECO:0000256" key="8">
    <source>
        <dbReference type="SAM" id="Phobius"/>
    </source>
</evidence>
<dbReference type="EMBL" id="JACOOJ010000026">
    <property type="protein sequence ID" value="MBC5633830.1"/>
    <property type="molecule type" value="Genomic_DNA"/>
</dbReference>
<comment type="similarity">
    <text evidence="2">Belongs to the major facilitator superfamily.</text>
</comment>
<dbReference type="InterPro" id="IPR011701">
    <property type="entry name" value="MFS"/>
</dbReference>
<comment type="caution">
    <text evidence="10">The sequence shown here is derived from an EMBL/GenBank/DDBJ whole genome shotgun (WGS) entry which is preliminary data.</text>
</comment>
<gene>
    <name evidence="10" type="ORF">H8S65_13795</name>
</gene>
<dbReference type="PANTHER" id="PTHR43271">
    <property type="entry name" value="BLL2771 PROTEIN"/>
    <property type="match status" value="1"/>
</dbReference>
<dbReference type="InterPro" id="IPR036259">
    <property type="entry name" value="MFS_trans_sf"/>
</dbReference>
<evidence type="ECO:0000256" key="3">
    <source>
        <dbReference type="ARBA" id="ARBA00022448"/>
    </source>
</evidence>
<keyword evidence="11" id="KW-1185">Reference proteome</keyword>
<sequence length="427" mass="46129">MNTTVKAEKETKRFRLIRNCMFLSGLSVFAQLYLFQPMLSELCTSFRITPAMSSLAVSVSTIGMAAGLFVFAFKADSLSRHRLMGVALVLSSALTVLSAFAWNFPLLLVINFLKGAVLSGVSAVALAYLSEEVDASVIGLAISLYLSGNTVGGMAGRVMGTLLSGWSNWRYAALAIGLVSLILGIVFICKIPRSENFAPSSVDVRKRVGDMGRFLNKITFLGMFLVAALAMGAFVSVYNYLSFILESSSFGLPHYVVAMIFMMYTTGVVGSLVTGKLSDRYSPAVLLKGSLLLMAGGLLLLLVMQLWAIITGLGILTFAFFSAHTMASRIVSVNARQAKSSATSLYWLFYYAGSSVAGSLTGIILSGYGWNTFVWFVIALVAVAFFISVASSCRYNGRRWIIFALPEWDSSLCRSDIKPGIAGKQDK</sequence>
<dbReference type="CDD" id="cd17324">
    <property type="entry name" value="MFS_NepI_like"/>
    <property type="match status" value="1"/>
</dbReference>
<feature type="transmembrane region" description="Helical" evidence="8">
    <location>
        <begin position="20"/>
        <end position="39"/>
    </location>
</feature>
<dbReference type="Gene3D" id="1.20.1250.20">
    <property type="entry name" value="MFS general substrate transporter like domains"/>
    <property type="match status" value="1"/>
</dbReference>
<organism evidence="10 11">
    <name type="scientific">Parabacteroides hominis</name>
    <dbReference type="NCBI Taxonomy" id="2763057"/>
    <lineage>
        <taxon>Bacteria</taxon>
        <taxon>Pseudomonadati</taxon>
        <taxon>Bacteroidota</taxon>
        <taxon>Bacteroidia</taxon>
        <taxon>Bacteroidales</taxon>
        <taxon>Tannerellaceae</taxon>
        <taxon>Parabacteroides</taxon>
    </lineage>
</organism>
<feature type="domain" description="Major facilitator superfamily (MFS) profile" evidence="9">
    <location>
        <begin position="13"/>
        <end position="394"/>
    </location>
</feature>
<feature type="transmembrane region" description="Helical" evidence="8">
    <location>
        <begin position="348"/>
        <end position="367"/>
    </location>
</feature>
<evidence type="ECO:0000313" key="10">
    <source>
        <dbReference type="EMBL" id="MBC5633830.1"/>
    </source>
</evidence>
<evidence type="ECO:0000259" key="9">
    <source>
        <dbReference type="PROSITE" id="PS50850"/>
    </source>
</evidence>
<feature type="transmembrane region" description="Helical" evidence="8">
    <location>
        <begin position="51"/>
        <end position="71"/>
    </location>
</feature>
<feature type="transmembrane region" description="Helical" evidence="8">
    <location>
        <begin position="83"/>
        <end position="102"/>
    </location>
</feature>
<feature type="transmembrane region" description="Helical" evidence="8">
    <location>
        <begin position="252"/>
        <end position="273"/>
    </location>
</feature>
<evidence type="ECO:0000256" key="2">
    <source>
        <dbReference type="ARBA" id="ARBA00008335"/>
    </source>
</evidence>
<feature type="transmembrane region" description="Helical" evidence="8">
    <location>
        <begin position="309"/>
        <end position="327"/>
    </location>
</feature>
<evidence type="ECO:0000256" key="6">
    <source>
        <dbReference type="ARBA" id="ARBA00022989"/>
    </source>
</evidence>
<accession>A0ABR7DS10</accession>
<feature type="transmembrane region" description="Helical" evidence="8">
    <location>
        <begin position="285"/>
        <end position="303"/>
    </location>
</feature>
<keyword evidence="7 8" id="KW-0472">Membrane</keyword>
<dbReference type="SUPFAM" id="SSF103473">
    <property type="entry name" value="MFS general substrate transporter"/>
    <property type="match status" value="1"/>
</dbReference>
<dbReference type="Proteomes" id="UP000651475">
    <property type="component" value="Unassembled WGS sequence"/>
</dbReference>